<proteinExistence type="predicted"/>
<reference evidence="2" key="1">
    <citation type="journal article" date="2021" name="Front. Microbiol.">
        <title>Comprehensive Comparative Genomics and Phenotyping of Methylobacterium Species.</title>
        <authorList>
            <person name="Alessa O."/>
            <person name="Ogura Y."/>
            <person name="Fujitani Y."/>
            <person name="Takami H."/>
            <person name="Hayashi T."/>
            <person name="Sahin N."/>
            <person name="Tani A."/>
        </authorList>
    </citation>
    <scope>NUCLEOTIDE SEQUENCE</scope>
    <source>
        <strain evidence="2">DSM 14458</strain>
    </source>
</reference>
<gene>
    <name evidence="2" type="ORF">BGCPKDLD_4755</name>
</gene>
<dbReference type="EMBL" id="BPRE01000020">
    <property type="protein sequence ID" value="GJE78144.1"/>
    <property type="molecule type" value="Genomic_DNA"/>
</dbReference>
<dbReference type="InterPro" id="IPR055651">
    <property type="entry name" value="DUF7227"/>
</dbReference>
<reference evidence="2" key="2">
    <citation type="submission" date="2021-08" db="EMBL/GenBank/DDBJ databases">
        <authorList>
            <person name="Tani A."/>
            <person name="Ola A."/>
            <person name="Ogura Y."/>
            <person name="Katsura K."/>
            <person name="Hayashi T."/>
        </authorList>
    </citation>
    <scope>NUCLEOTIDE SEQUENCE</scope>
    <source>
        <strain evidence="2">DSM 14458</strain>
    </source>
</reference>
<feature type="domain" description="DUF7227" evidence="1">
    <location>
        <begin position="1"/>
        <end position="215"/>
    </location>
</feature>
<dbReference type="Pfam" id="PF23872">
    <property type="entry name" value="DUF7227"/>
    <property type="match status" value="1"/>
</dbReference>
<accession>A0ABQ4V3L6</accession>
<dbReference type="Proteomes" id="UP001055093">
    <property type="component" value="Unassembled WGS sequence"/>
</dbReference>
<evidence type="ECO:0000259" key="1">
    <source>
        <dbReference type="Pfam" id="PF23872"/>
    </source>
</evidence>
<name>A0ABQ4V3L6_9HYPH</name>
<keyword evidence="3" id="KW-1185">Reference proteome</keyword>
<sequence length="220" mass="24002">MRFLFVRSSTNTKIGPMPAVMASRDTCPSTCALRGAGCYAEHGPSAIHWNRVSSGDGGKTAVTFEQLLHLIRALPRKIRWRYGTAGDLPREDHQVLALASANQGREAIIFTHGRRYDLYRQAREQQFHINVSADSPAQADAILDAAPDMSVVTVLPHDTPHGKLRTPAGREIAVCPATFAKGVSCATCNLCSRPRPRGVIVGFPAHGARRKVISRRLAEQ</sequence>
<comment type="caution">
    <text evidence="2">The sequence shown here is derived from an EMBL/GenBank/DDBJ whole genome shotgun (WGS) entry which is preliminary data.</text>
</comment>
<organism evidence="2 3">
    <name type="scientific">Methylorubrum suomiense</name>
    <dbReference type="NCBI Taxonomy" id="144191"/>
    <lineage>
        <taxon>Bacteria</taxon>
        <taxon>Pseudomonadati</taxon>
        <taxon>Pseudomonadota</taxon>
        <taxon>Alphaproteobacteria</taxon>
        <taxon>Hyphomicrobiales</taxon>
        <taxon>Methylobacteriaceae</taxon>
        <taxon>Methylorubrum</taxon>
    </lineage>
</organism>
<evidence type="ECO:0000313" key="3">
    <source>
        <dbReference type="Proteomes" id="UP001055093"/>
    </source>
</evidence>
<evidence type="ECO:0000313" key="2">
    <source>
        <dbReference type="EMBL" id="GJE78144.1"/>
    </source>
</evidence>
<protein>
    <recommendedName>
        <fullName evidence="1">DUF7227 domain-containing protein</fullName>
    </recommendedName>
</protein>